<organism evidence="2 3">
    <name type="scientific">Lampropedia hyalina DSM 16112</name>
    <dbReference type="NCBI Taxonomy" id="1122156"/>
    <lineage>
        <taxon>Bacteria</taxon>
        <taxon>Pseudomonadati</taxon>
        <taxon>Pseudomonadota</taxon>
        <taxon>Betaproteobacteria</taxon>
        <taxon>Burkholderiales</taxon>
        <taxon>Comamonadaceae</taxon>
        <taxon>Lampropedia</taxon>
    </lineage>
</organism>
<dbReference type="SUPFAM" id="SSF47413">
    <property type="entry name" value="lambda repressor-like DNA-binding domains"/>
    <property type="match status" value="1"/>
</dbReference>
<dbReference type="PROSITE" id="PS50943">
    <property type="entry name" value="HTH_CROC1"/>
    <property type="match status" value="1"/>
</dbReference>
<dbReference type="GO" id="GO:0003677">
    <property type="term" value="F:DNA binding"/>
    <property type="evidence" value="ECO:0007669"/>
    <property type="project" value="InterPro"/>
</dbReference>
<dbReference type="STRING" id="1122156.SAMN02745117_02636"/>
<accession>A0A1M5ENX8</accession>
<proteinExistence type="predicted"/>
<keyword evidence="3" id="KW-1185">Reference proteome</keyword>
<evidence type="ECO:0000313" key="3">
    <source>
        <dbReference type="Proteomes" id="UP000184327"/>
    </source>
</evidence>
<feature type="domain" description="HTH cro/C1-type" evidence="1">
    <location>
        <begin position="52"/>
        <end position="86"/>
    </location>
</feature>
<dbReference type="AlphaFoldDB" id="A0A1M5ENX8"/>
<protein>
    <recommendedName>
        <fullName evidence="1">HTH cro/C1-type domain-containing protein</fullName>
    </recommendedName>
</protein>
<name>A0A1M5ENX8_9BURK</name>
<gene>
    <name evidence="2" type="ORF">SAMN02745117_02636</name>
</gene>
<dbReference type="Gene3D" id="1.10.260.40">
    <property type="entry name" value="lambda repressor-like DNA-binding domains"/>
    <property type="match status" value="1"/>
</dbReference>
<dbReference type="Proteomes" id="UP000184327">
    <property type="component" value="Unassembled WGS sequence"/>
</dbReference>
<reference evidence="2 3" key="1">
    <citation type="submission" date="2016-11" db="EMBL/GenBank/DDBJ databases">
        <authorList>
            <person name="Jaros S."/>
            <person name="Januszkiewicz K."/>
            <person name="Wedrychowicz H."/>
        </authorList>
    </citation>
    <scope>NUCLEOTIDE SEQUENCE [LARGE SCALE GENOMIC DNA]</scope>
    <source>
        <strain evidence="2 3">DSM 16112</strain>
    </source>
</reference>
<dbReference type="InterPro" id="IPR010982">
    <property type="entry name" value="Lambda_DNA-bd_dom_sf"/>
</dbReference>
<sequence>MNGTSQYLSVMSAKQDFSNRLREAMQRQGYKASATLLEHEFNLRCRDEMTPISTQAAWNWLNGKAIPTHERMMVLANWLNVEPSTLRFGSDAQRSPDGATDRLGIGQIDYLDRQFMETYLALPAVERRLMQEIVRRFSLAQP</sequence>
<evidence type="ECO:0000313" key="2">
    <source>
        <dbReference type="EMBL" id="SHF80801.1"/>
    </source>
</evidence>
<evidence type="ECO:0000259" key="1">
    <source>
        <dbReference type="PROSITE" id="PS50943"/>
    </source>
</evidence>
<dbReference type="EMBL" id="FQUZ01000043">
    <property type="protein sequence ID" value="SHF80801.1"/>
    <property type="molecule type" value="Genomic_DNA"/>
</dbReference>
<dbReference type="InterPro" id="IPR001387">
    <property type="entry name" value="Cro/C1-type_HTH"/>
</dbReference>